<accession>A0ABW4TQF6</accession>
<gene>
    <name evidence="3" type="ORF">ACFSDE_19015</name>
</gene>
<comment type="similarity">
    <text evidence="1">Belongs to the enoyl-CoA hydratase/isomerase family.</text>
</comment>
<name>A0ABW4TQF6_9ACTN</name>
<evidence type="ECO:0000313" key="4">
    <source>
        <dbReference type="Proteomes" id="UP001597351"/>
    </source>
</evidence>
<dbReference type="InterPro" id="IPR002539">
    <property type="entry name" value="MaoC-like_dom"/>
</dbReference>
<sequence length="280" mass="29975">MPTLLKAALPSIPVVNQLPGVRKEQGADPSTLRFSRGGVIADRDHAAAYARVCGFPVKDTVPLTYPHLLAFPLHMEAMTSPQFPFPAIGSVHVENSITSHRPIVAGESLDVSVNVSSTRPHPKGTVVDFLAEVRSGSEVVWESTSTYLRRGRSNDDADKGLTFDTTPAGTTQWQLPADLGRRYGAVSGDRNPIHLYPVTAKALGFPRQIAHGMWSLARCVAALENRLPDAVTVEVGFKKPILLPGTVAFGHEARPDGGQVFALSSPKDGAPHLVGRAVRA</sequence>
<dbReference type="Proteomes" id="UP001597351">
    <property type="component" value="Unassembled WGS sequence"/>
</dbReference>
<comment type="caution">
    <text evidence="3">The sequence shown here is derived from an EMBL/GenBank/DDBJ whole genome shotgun (WGS) entry which is preliminary data.</text>
</comment>
<dbReference type="Pfam" id="PF01575">
    <property type="entry name" value="MaoC_dehydratas"/>
    <property type="match status" value="1"/>
</dbReference>
<evidence type="ECO:0000259" key="2">
    <source>
        <dbReference type="Pfam" id="PF01575"/>
    </source>
</evidence>
<organism evidence="3 4">
    <name type="scientific">Nocardioides aestuarii</name>
    <dbReference type="NCBI Taxonomy" id="252231"/>
    <lineage>
        <taxon>Bacteria</taxon>
        <taxon>Bacillati</taxon>
        <taxon>Actinomycetota</taxon>
        <taxon>Actinomycetes</taxon>
        <taxon>Propionibacteriales</taxon>
        <taxon>Nocardioidaceae</taxon>
        <taxon>Nocardioides</taxon>
    </lineage>
</organism>
<keyword evidence="4" id="KW-1185">Reference proteome</keyword>
<reference evidence="4" key="1">
    <citation type="journal article" date="2019" name="Int. J. Syst. Evol. Microbiol.">
        <title>The Global Catalogue of Microorganisms (GCM) 10K type strain sequencing project: providing services to taxonomists for standard genome sequencing and annotation.</title>
        <authorList>
            <consortium name="The Broad Institute Genomics Platform"/>
            <consortium name="The Broad Institute Genome Sequencing Center for Infectious Disease"/>
            <person name="Wu L."/>
            <person name="Ma J."/>
        </authorList>
    </citation>
    <scope>NUCLEOTIDE SEQUENCE [LARGE SCALE GENOMIC DNA]</scope>
    <source>
        <strain evidence="4">CGMCC 1.12477</strain>
    </source>
</reference>
<evidence type="ECO:0000313" key="3">
    <source>
        <dbReference type="EMBL" id="MFD1948902.1"/>
    </source>
</evidence>
<proteinExistence type="inferred from homology"/>
<dbReference type="Gene3D" id="3.10.129.10">
    <property type="entry name" value="Hotdog Thioesterase"/>
    <property type="match status" value="1"/>
</dbReference>
<dbReference type="EMBL" id="JBHUGD010000004">
    <property type="protein sequence ID" value="MFD1948902.1"/>
    <property type="molecule type" value="Genomic_DNA"/>
</dbReference>
<dbReference type="PANTHER" id="PTHR43841:SF1">
    <property type="entry name" value="3-HYDROXYACYL-THIOESTER DEHYDRATASE X"/>
    <property type="match status" value="1"/>
</dbReference>
<dbReference type="SUPFAM" id="SSF54637">
    <property type="entry name" value="Thioesterase/thiol ester dehydrase-isomerase"/>
    <property type="match status" value="2"/>
</dbReference>
<protein>
    <submittedName>
        <fullName evidence="3">MaoC family dehydratase</fullName>
    </submittedName>
</protein>
<evidence type="ECO:0000256" key="1">
    <source>
        <dbReference type="ARBA" id="ARBA00005254"/>
    </source>
</evidence>
<dbReference type="PANTHER" id="PTHR43841">
    <property type="entry name" value="3-HYDROXYACYL-THIOESTER DEHYDRATASE HTDX-RELATED"/>
    <property type="match status" value="1"/>
</dbReference>
<dbReference type="InterPro" id="IPR029069">
    <property type="entry name" value="HotDog_dom_sf"/>
</dbReference>
<dbReference type="RefSeq" id="WP_343921482.1">
    <property type="nucleotide sequence ID" value="NZ_BAAAJT010000003.1"/>
</dbReference>
<feature type="domain" description="MaoC-like" evidence="2">
    <location>
        <begin position="180"/>
        <end position="247"/>
    </location>
</feature>